<dbReference type="PROSITE" id="PS50012">
    <property type="entry name" value="RCC1_3"/>
    <property type="match status" value="1"/>
</dbReference>
<dbReference type="PANTHER" id="PTHR11711">
    <property type="entry name" value="ADP RIBOSYLATION FACTOR-RELATED"/>
    <property type="match status" value="1"/>
</dbReference>
<dbReference type="EMBL" id="JANTQA010000032">
    <property type="protein sequence ID" value="KAJ3440253.1"/>
    <property type="molecule type" value="Genomic_DNA"/>
</dbReference>
<dbReference type="SMART" id="SM00177">
    <property type="entry name" value="ARF"/>
    <property type="match status" value="1"/>
</dbReference>
<dbReference type="PROSITE" id="PS51417">
    <property type="entry name" value="ARF"/>
    <property type="match status" value="1"/>
</dbReference>
<keyword evidence="3 4" id="KW-0342">GTP-binding</keyword>
<organism evidence="8 9">
    <name type="scientific">Anaeramoeba flamelloides</name>
    <dbReference type="NCBI Taxonomy" id="1746091"/>
    <lineage>
        <taxon>Eukaryota</taxon>
        <taxon>Metamonada</taxon>
        <taxon>Anaeramoebidae</taxon>
        <taxon>Anaeramoeba</taxon>
    </lineage>
</organism>
<feature type="region of interest" description="Disordered" evidence="7">
    <location>
        <begin position="389"/>
        <end position="418"/>
    </location>
</feature>
<dbReference type="SUPFAM" id="SSF50985">
    <property type="entry name" value="RCC1/BLIP-II"/>
    <property type="match status" value="1"/>
</dbReference>
<feature type="repeat" description="RCC1" evidence="6">
    <location>
        <begin position="212"/>
        <end position="268"/>
    </location>
</feature>
<evidence type="ECO:0000256" key="1">
    <source>
        <dbReference type="ARBA" id="ARBA00010290"/>
    </source>
</evidence>
<dbReference type="Pfam" id="PF00025">
    <property type="entry name" value="Arf"/>
    <property type="match status" value="1"/>
</dbReference>
<feature type="compositionally biased region" description="Acidic residues" evidence="7">
    <location>
        <begin position="395"/>
        <end position="411"/>
    </location>
</feature>
<dbReference type="GO" id="GO:0003924">
    <property type="term" value="F:GTPase activity"/>
    <property type="evidence" value="ECO:0007669"/>
    <property type="project" value="InterPro"/>
</dbReference>
<dbReference type="InterPro" id="IPR006689">
    <property type="entry name" value="Small_GTPase_ARF/SAR"/>
</dbReference>
<dbReference type="InterPro" id="IPR000408">
    <property type="entry name" value="Reg_chr_condens"/>
</dbReference>
<dbReference type="FunFam" id="3.40.50.300:FF:000412">
    <property type="entry name" value="ADP-ribosylation factor 1"/>
    <property type="match status" value="1"/>
</dbReference>
<dbReference type="CDD" id="cd00878">
    <property type="entry name" value="Arf_Arl"/>
    <property type="match status" value="1"/>
</dbReference>
<dbReference type="GO" id="GO:0046872">
    <property type="term" value="F:metal ion binding"/>
    <property type="evidence" value="ECO:0007669"/>
    <property type="project" value="UniProtKB-KW"/>
</dbReference>
<feature type="region of interest" description="Disordered" evidence="7">
    <location>
        <begin position="338"/>
        <end position="368"/>
    </location>
</feature>
<proteinExistence type="inferred from homology"/>
<evidence type="ECO:0000256" key="3">
    <source>
        <dbReference type="ARBA" id="ARBA00023134"/>
    </source>
</evidence>
<feature type="binding site" evidence="5">
    <location>
        <position position="612"/>
    </location>
    <ligand>
        <name>Mg(2+)</name>
        <dbReference type="ChEBI" id="CHEBI:18420"/>
    </ligand>
</feature>
<comment type="similarity">
    <text evidence="1">Belongs to the small GTPase superfamily. Arf family.</text>
</comment>
<accession>A0AAV7ZIY1</accession>
<protein>
    <submittedName>
        <fullName evidence="8">Adp-ribosylation factor</fullName>
    </submittedName>
</protein>
<dbReference type="InterPro" id="IPR027417">
    <property type="entry name" value="P-loop_NTPase"/>
</dbReference>
<dbReference type="Gene3D" id="1.20.1280.50">
    <property type="match status" value="1"/>
</dbReference>
<evidence type="ECO:0000313" key="9">
    <source>
        <dbReference type="Proteomes" id="UP001146793"/>
    </source>
</evidence>
<evidence type="ECO:0000313" key="8">
    <source>
        <dbReference type="EMBL" id="KAJ3440253.1"/>
    </source>
</evidence>
<evidence type="ECO:0000256" key="4">
    <source>
        <dbReference type="PIRSR" id="PIRSR606689-1"/>
    </source>
</evidence>
<dbReference type="GO" id="GO:0005525">
    <property type="term" value="F:GTP binding"/>
    <property type="evidence" value="ECO:0007669"/>
    <property type="project" value="UniProtKB-KW"/>
</dbReference>
<name>A0AAV7ZIY1_9EUKA</name>
<dbReference type="InterPro" id="IPR036047">
    <property type="entry name" value="F-box-like_dom_sf"/>
</dbReference>
<sequence length="762" mass="87089">MTEIFVCGSNQNGQLLINKTKEPIFSKKLIPLRSELGKFLKGTSIKFISCGSTQTLIVLKNGVILIFGVLFQQQTINKKQSTKENKANLIVFKKFTKKDIEQISTGSFSTLLLVEGKVWELNYLHGISGKVEVKQIKFESKCCGIFSGANYHLFLDKKRHLLSAGICSHGELAHNKLVDQVDTPTEIVSFLFAVPQIIGCGAQHFIVYTFAGELFVCGKGESGQLGTGDFDDQPKLKRLYNKKNTLAKFDAIRDIACGDEHSIILNYEGCVFVCGKGVAVGRKGLSEQNIFNKIRFPNESPIQFISASGGYGKSFSLFLSQANDLFVLGNFLESKNNKMENENKNKKNTNEKKKEKEKEKTEKEKEKEIIDKKEKVKKKEIEIEIEIEKEKEIESDNDSDSDSGSESDSESDNEKKNGKIAKGELKTLKIPQEFYIEQIEAGWQHIVINCSRVDRWSEKEEGIGILKKKKQKKKIKKINPSLGYFSDLSPELIFEIFGYLDTHSLAKLALASFEMNYYSSHDYLWSELFHMHFGQPTEQMELQIDNSSRINSRWKIGYLYWDKLNNREEREKKTPINVTQKSRTFLQKIRSKMYGNNAIKVLMAGLDNSGRTHVLYRWKLGKNVNTIPTVGFNVETIEYGNKDLEIWDCGGGAKIRPLWRHYLSGMQAIIWVVNSSERERIETSKFELNALISAEKQRLIPVVVLCNKQDLPNVMTPAEIVDHFNLLLWRKRKWFVQSTVALTGEGIYKALDWIQKNYLRNN</sequence>
<dbReference type="Gene3D" id="3.40.50.300">
    <property type="entry name" value="P-loop containing nucleotide triphosphate hydrolases"/>
    <property type="match status" value="1"/>
</dbReference>
<keyword evidence="5" id="KW-0479">Metal-binding</keyword>
<evidence type="ECO:0000256" key="7">
    <source>
        <dbReference type="SAM" id="MobiDB-lite"/>
    </source>
</evidence>
<dbReference type="SUPFAM" id="SSF81383">
    <property type="entry name" value="F-box domain"/>
    <property type="match status" value="1"/>
</dbReference>
<dbReference type="InterPro" id="IPR009091">
    <property type="entry name" value="RCC1/BLIP-II"/>
</dbReference>
<evidence type="ECO:0000256" key="5">
    <source>
        <dbReference type="PIRSR" id="PIRSR606689-2"/>
    </source>
</evidence>
<dbReference type="SUPFAM" id="SSF52540">
    <property type="entry name" value="P-loop containing nucleoside triphosphate hydrolases"/>
    <property type="match status" value="1"/>
</dbReference>
<feature type="binding site" evidence="4">
    <location>
        <begin position="605"/>
        <end position="612"/>
    </location>
    <ligand>
        <name>GTP</name>
        <dbReference type="ChEBI" id="CHEBI:37565"/>
    </ligand>
</feature>
<keyword evidence="2 4" id="KW-0547">Nucleotide-binding</keyword>
<dbReference type="PRINTS" id="PR00328">
    <property type="entry name" value="SAR1GTPBP"/>
</dbReference>
<feature type="binding site" evidence="5">
    <location>
        <position position="629"/>
    </location>
    <ligand>
        <name>Mg(2+)</name>
        <dbReference type="ChEBI" id="CHEBI:18420"/>
    </ligand>
</feature>
<feature type="binding site" evidence="4">
    <location>
        <position position="651"/>
    </location>
    <ligand>
        <name>GTP</name>
        <dbReference type="ChEBI" id="CHEBI:37565"/>
    </ligand>
</feature>
<reference evidence="8" key="1">
    <citation type="submission" date="2022-08" db="EMBL/GenBank/DDBJ databases">
        <title>Novel sulphate-reducing endosymbionts in the free-living metamonad Anaeramoeba.</title>
        <authorList>
            <person name="Jerlstrom-Hultqvist J."/>
            <person name="Cepicka I."/>
            <person name="Gallot-Lavallee L."/>
            <person name="Salas-Leiva D."/>
            <person name="Curtis B.A."/>
            <person name="Zahonova K."/>
            <person name="Pipaliya S."/>
            <person name="Dacks J."/>
            <person name="Roger A.J."/>
        </authorList>
    </citation>
    <scope>NUCLEOTIDE SEQUENCE</scope>
    <source>
        <strain evidence="8">Busselton2</strain>
    </source>
</reference>
<dbReference type="AlphaFoldDB" id="A0AAV7ZIY1"/>
<dbReference type="InterPro" id="IPR024156">
    <property type="entry name" value="Small_GTPase_ARF"/>
</dbReference>
<dbReference type="SMART" id="SM00178">
    <property type="entry name" value="SAR"/>
    <property type="match status" value="1"/>
</dbReference>
<dbReference type="CDD" id="cd09917">
    <property type="entry name" value="F-box_SF"/>
    <property type="match status" value="1"/>
</dbReference>
<dbReference type="GO" id="GO:0030010">
    <property type="term" value="P:establishment of cell polarity"/>
    <property type="evidence" value="ECO:0007669"/>
    <property type="project" value="UniProtKB-ARBA"/>
</dbReference>
<feature type="binding site" evidence="4">
    <location>
        <begin position="707"/>
        <end position="710"/>
    </location>
    <ligand>
        <name>GTP</name>
        <dbReference type="ChEBI" id="CHEBI:37565"/>
    </ligand>
</feature>
<evidence type="ECO:0000256" key="6">
    <source>
        <dbReference type="PROSITE-ProRule" id="PRU00235"/>
    </source>
</evidence>
<comment type="caution">
    <text evidence="8">The sequence shown here is derived from an EMBL/GenBank/DDBJ whole genome shotgun (WGS) entry which is preliminary data.</text>
</comment>
<dbReference type="Proteomes" id="UP001146793">
    <property type="component" value="Unassembled WGS sequence"/>
</dbReference>
<gene>
    <name evidence="8" type="ORF">M0812_16309</name>
</gene>
<keyword evidence="5" id="KW-0460">Magnesium</keyword>
<dbReference type="Gene3D" id="2.130.10.30">
    <property type="entry name" value="Regulator of chromosome condensation 1/beta-lactamase-inhibitor protein II"/>
    <property type="match status" value="2"/>
</dbReference>
<dbReference type="Pfam" id="PF00415">
    <property type="entry name" value="RCC1"/>
    <property type="match status" value="1"/>
</dbReference>
<evidence type="ECO:0000256" key="2">
    <source>
        <dbReference type="ARBA" id="ARBA00022741"/>
    </source>
</evidence>